<comment type="subcellular location">
    <subcellularLocation>
        <location evidence="1">Nucleus</location>
    </subcellularLocation>
</comment>
<evidence type="ECO:0000313" key="7">
    <source>
        <dbReference type="Proteomes" id="UP000789759"/>
    </source>
</evidence>
<evidence type="ECO:0000313" key="6">
    <source>
        <dbReference type="EMBL" id="CAG8697235.1"/>
    </source>
</evidence>
<name>A0A9N9HMX5_9GLOM</name>
<dbReference type="GO" id="GO:0005634">
    <property type="term" value="C:nucleus"/>
    <property type="evidence" value="ECO:0007669"/>
    <property type="project" value="UniProtKB-SubCell"/>
</dbReference>
<keyword evidence="5" id="KW-0539">Nucleus</keyword>
<dbReference type="PANTHER" id="PTHR46481">
    <property type="entry name" value="ZINC FINGER BED DOMAIN-CONTAINING PROTEIN 4"/>
    <property type="match status" value="1"/>
</dbReference>
<dbReference type="PANTHER" id="PTHR46481:SF10">
    <property type="entry name" value="ZINC FINGER BED DOMAIN-CONTAINING PROTEIN 39"/>
    <property type="match status" value="1"/>
</dbReference>
<dbReference type="Proteomes" id="UP000789759">
    <property type="component" value="Unassembled WGS sequence"/>
</dbReference>
<dbReference type="InterPro" id="IPR012337">
    <property type="entry name" value="RNaseH-like_sf"/>
</dbReference>
<dbReference type="SUPFAM" id="SSF53098">
    <property type="entry name" value="Ribonuclease H-like"/>
    <property type="match status" value="1"/>
</dbReference>
<proteinExistence type="predicted"/>
<protein>
    <submittedName>
        <fullName evidence="6">15462_t:CDS:1</fullName>
    </submittedName>
</protein>
<dbReference type="OrthoDB" id="1741548at2759"/>
<evidence type="ECO:0000256" key="4">
    <source>
        <dbReference type="ARBA" id="ARBA00022833"/>
    </source>
</evidence>
<reference evidence="6" key="1">
    <citation type="submission" date="2021-06" db="EMBL/GenBank/DDBJ databases">
        <authorList>
            <person name="Kallberg Y."/>
            <person name="Tangrot J."/>
            <person name="Rosling A."/>
        </authorList>
    </citation>
    <scope>NUCLEOTIDE SEQUENCE</scope>
    <source>
        <strain evidence="6">FL966</strain>
    </source>
</reference>
<evidence type="ECO:0000256" key="1">
    <source>
        <dbReference type="ARBA" id="ARBA00004123"/>
    </source>
</evidence>
<accession>A0A9N9HMX5</accession>
<evidence type="ECO:0000256" key="5">
    <source>
        <dbReference type="ARBA" id="ARBA00023242"/>
    </source>
</evidence>
<gene>
    <name evidence="6" type="ORF">CPELLU_LOCUS11628</name>
</gene>
<keyword evidence="4" id="KW-0862">Zinc</keyword>
<keyword evidence="2" id="KW-0479">Metal-binding</keyword>
<dbReference type="GO" id="GO:0008270">
    <property type="term" value="F:zinc ion binding"/>
    <property type="evidence" value="ECO:0007669"/>
    <property type="project" value="UniProtKB-KW"/>
</dbReference>
<evidence type="ECO:0000256" key="2">
    <source>
        <dbReference type="ARBA" id="ARBA00022723"/>
    </source>
</evidence>
<organism evidence="6 7">
    <name type="scientific">Cetraspora pellucida</name>
    <dbReference type="NCBI Taxonomy" id="1433469"/>
    <lineage>
        <taxon>Eukaryota</taxon>
        <taxon>Fungi</taxon>
        <taxon>Fungi incertae sedis</taxon>
        <taxon>Mucoromycota</taxon>
        <taxon>Glomeromycotina</taxon>
        <taxon>Glomeromycetes</taxon>
        <taxon>Diversisporales</taxon>
        <taxon>Gigasporaceae</taxon>
        <taxon>Cetraspora</taxon>
    </lineage>
</organism>
<dbReference type="AlphaFoldDB" id="A0A9N9HMX5"/>
<dbReference type="InterPro" id="IPR052035">
    <property type="entry name" value="ZnF_BED_domain_contain"/>
</dbReference>
<evidence type="ECO:0000256" key="3">
    <source>
        <dbReference type="ARBA" id="ARBA00022771"/>
    </source>
</evidence>
<keyword evidence="7" id="KW-1185">Reference proteome</keyword>
<dbReference type="EMBL" id="CAJVQA010010480">
    <property type="protein sequence ID" value="CAG8697235.1"/>
    <property type="molecule type" value="Genomic_DNA"/>
</dbReference>
<sequence length="199" mass="23444">MCNYCKYQLSHKKGTETSHLYHHLKSCRKYQNLVFKKGLAELPKGQMQLEFSPTIKPSNNSIRKNLVNMIIRDELSFQFVEKQEFRILFNRLVPNFTISADTVKQDVIKAYDIKKLQTITLNNTSSNDVTIRELADHIFQNFYNLCEYESESPVIPSLDCDTHWNSTYKMLQLAIKMKNVIIRMKDHNKTFPDILDEEE</sequence>
<comment type="caution">
    <text evidence="6">The sequence shown here is derived from an EMBL/GenBank/DDBJ whole genome shotgun (WGS) entry which is preliminary data.</text>
</comment>
<keyword evidence="3" id="KW-0863">Zinc-finger</keyword>